<comment type="cofactor">
    <cofactor evidence="1">
        <name>Fe(2+)</name>
        <dbReference type="ChEBI" id="CHEBI:29033"/>
    </cofactor>
</comment>
<dbReference type="RefSeq" id="WP_133503359.1">
    <property type="nucleotide sequence ID" value="NZ_SNXC01000011.1"/>
</dbReference>
<sequence>MKPIEHYGNDGYVILVGFFSEDEIALLGRHVDRIYRKWRSENEAAIFDRKLVNMHSLTHPEYFQDAPDQRVAFFNTITSVKLTETFESIFGSGLYFHNTQLFFNPSNSERLPYWHRDMQYSPIEDSVQSDEQHLMLSLHIRIPLIDEKGVEVVAGTHKRWDTELERNVRFELNGHNNSESLPDSVLLDLKRGDVLVFNAQMIHRGNYELNSERMAFDLCVGKFHPLVSVFLDPQVLPTDEEIDHIANNQWYRLAREIDAK</sequence>
<dbReference type="SUPFAM" id="SSF51197">
    <property type="entry name" value="Clavaminate synthase-like"/>
    <property type="match status" value="1"/>
</dbReference>
<dbReference type="AlphaFoldDB" id="A0A4R6M8X7"/>
<evidence type="ECO:0000313" key="3">
    <source>
        <dbReference type="Proteomes" id="UP000294656"/>
    </source>
</evidence>
<proteinExistence type="predicted"/>
<dbReference type="PANTHER" id="PTHR20883:SF48">
    <property type="entry name" value="ECTOINE DIOXYGENASE"/>
    <property type="match status" value="1"/>
</dbReference>
<evidence type="ECO:0000313" key="2">
    <source>
        <dbReference type="EMBL" id="TDO97941.1"/>
    </source>
</evidence>
<dbReference type="GO" id="GO:0016706">
    <property type="term" value="F:2-oxoglutarate-dependent dioxygenase activity"/>
    <property type="evidence" value="ECO:0007669"/>
    <property type="project" value="UniProtKB-ARBA"/>
</dbReference>
<dbReference type="PANTHER" id="PTHR20883">
    <property type="entry name" value="PHYTANOYL-COA DIOXYGENASE DOMAIN CONTAINING 1"/>
    <property type="match status" value="1"/>
</dbReference>
<dbReference type="InterPro" id="IPR008775">
    <property type="entry name" value="Phytyl_CoA_dOase-like"/>
</dbReference>
<accession>A0A4R6M8X7</accession>
<keyword evidence="3" id="KW-1185">Reference proteome</keyword>
<dbReference type="Gene3D" id="2.60.120.620">
    <property type="entry name" value="q2cbj1_9rhob like domain"/>
    <property type="match status" value="1"/>
</dbReference>
<dbReference type="GO" id="GO:0005506">
    <property type="term" value="F:iron ion binding"/>
    <property type="evidence" value="ECO:0007669"/>
    <property type="project" value="UniProtKB-ARBA"/>
</dbReference>
<protein>
    <submittedName>
        <fullName evidence="2">Phytanoyl-CoA dioxygenase PhyH</fullName>
    </submittedName>
</protein>
<reference evidence="2 3" key="1">
    <citation type="submission" date="2019-03" db="EMBL/GenBank/DDBJ databases">
        <title>Genomic Encyclopedia of Type Strains, Phase III (KMG-III): the genomes of soil and plant-associated and newly described type strains.</title>
        <authorList>
            <person name="Whitman W."/>
        </authorList>
    </citation>
    <scope>NUCLEOTIDE SEQUENCE [LARGE SCALE GENOMIC DNA]</scope>
    <source>
        <strain evidence="2 3">CECT 7378</strain>
    </source>
</reference>
<organism evidence="2 3">
    <name type="scientific">Marinomonas balearica</name>
    <dbReference type="NCBI Taxonomy" id="491947"/>
    <lineage>
        <taxon>Bacteria</taxon>
        <taxon>Pseudomonadati</taxon>
        <taxon>Pseudomonadota</taxon>
        <taxon>Gammaproteobacteria</taxon>
        <taxon>Oceanospirillales</taxon>
        <taxon>Oceanospirillaceae</taxon>
        <taxon>Marinomonas</taxon>
    </lineage>
</organism>
<dbReference type="Pfam" id="PF05721">
    <property type="entry name" value="PhyH"/>
    <property type="match status" value="1"/>
</dbReference>
<dbReference type="EMBL" id="SNXC01000011">
    <property type="protein sequence ID" value="TDO97941.1"/>
    <property type="molecule type" value="Genomic_DNA"/>
</dbReference>
<comment type="caution">
    <text evidence="2">The sequence shown here is derived from an EMBL/GenBank/DDBJ whole genome shotgun (WGS) entry which is preliminary data.</text>
</comment>
<dbReference type="OrthoDB" id="345086at2"/>
<keyword evidence="2" id="KW-0560">Oxidoreductase</keyword>
<gene>
    <name evidence="2" type="ORF">DFP79_1573</name>
</gene>
<dbReference type="Proteomes" id="UP000294656">
    <property type="component" value="Unassembled WGS sequence"/>
</dbReference>
<evidence type="ECO:0000256" key="1">
    <source>
        <dbReference type="ARBA" id="ARBA00001954"/>
    </source>
</evidence>
<name>A0A4R6M8X7_9GAMM</name>
<keyword evidence="2" id="KW-0223">Dioxygenase</keyword>